<evidence type="ECO:0000256" key="2">
    <source>
        <dbReference type="ARBA" id="ARBA00022692"/>
    </source>
</evidence>
<accession>A0A9P6M1M3</accession>
<keyword evidence="8" id="KW-1185">Reference proteome</keyword>
<protein>
    <recommendedName>
        <fullName evidence="9">Nuclear rim protein 1</fullName>
    </recommendedName>
</protein>
<evidence type="ECO:0008006" key="9">
    <source>
        <dbReference type="Google" id="ProtNLM"/>
    </source>
</evidence>
<proteinExistence type="predicted"/>
<feature type="transmembrane region" description="Helical" evidence="6">
    <location>
        <begin position="45"/>
        <end position="67"/>
    </location>
</feature>
<keyword evidence="4 6" id="KW-0472">Membrane</keyword>
<comment type="caution">
    <text evidence="7">The sequence shown here is derived from an EMBL/GenBank/DDBJ whole genome shotgun (WGS) entry which is preliminary data.</text>
</comment>
<dbReference type="GO" id="GO:0012505">
    <property type="term" value="C:endomembrane system"/>
    <property type="evidence" value="ECO:0007669"/>
    <property type="project" value="UniProtKB-SubCell"/>
</dbReference>
<dbReference type="InterPro" id="IPR018819">
    <property type="entry name" value="Nur1/Mug154"/>
</dbReference>
<organism evidence="7 8">
    <name type="scientific">Mortierella alpina</name>
    <name type="common">Oleaginous fungus</name>
    <name type="synonym">Mortierella renispora</name>
    <dbReference type="NCBI Taxonomy" id="64518"/>
    <lineage>
        <taxon>Eukaryota</taxon>
        <taxon>Fungi</taxon>
        <taxon>Fungi incertae sedis</taxon>
        <taxon>Mucoromycota</taxon>
        <taxon>Mortierellomycotina</taxon>
        <taxon>Mortierellomycetes</taxon>
        <taxon>Mortierellales</taxon>
        <taxon>Mortierellaceae</taxon>
        <taxon>Mortierella</taxon>
    </lineage>
</organism>
<evidence type="ECO:0000256" key="3">
    <source>
        <dbReference type="ARBA" id="ARBA00022989"/>
    </source>
</evidence>
<dbReference type="OrthoDB" id="3363151at2759"/>
<feature type="transmembrane region" description="Helical" evidence="6">
    <location>
        <begin position="217"/>
        <end position="236"/>
    </location>
</feature>
<dbReference type="SUPFAM" id="SSF48371">
    <property type="entry name" value="ARM repeat"/>
    <property type="match status" value="1"/>
</dbReference>
<reference evidence="7" key="1">
    <citation type="journal article" date="2020" name="Fungal Divers.">
        <title>Resolving the Mortierellaceae phylogeny through synthesis of multi-gene phylogenetics and phylogenomics.</title>
        <authorList>
            <person name="Vandepol N."/>
            <person name="Liber J."/>
            <person name="Desiro A."/>
            <person name="Na H."/>
            <person name="Kennedy M."/>
            <person name="Barry K."/>
            <person name="Grigoriev I.V."/>
            <person name="Miller A.N."/>
            <person name="O'Donnell K."/>
            <person name="Stajich J.E."/>
            <person name="Bonito G."/>
        </authorList>
    </citation>
    <scope>NUCLEOTIDE SEQUENCE</scope>
    <source>
        <strain evidence="7">CK1249</strain>
    </source>
</reference>
<dbReference type="Pfam" id="PF10332">
    <property type="entry name" value="DUF2418"/>
    <property type="match status" value="1"/>
</dbReference>
<evidence type="ECO:0000256" key="6">
    <source>
        <dbReference type="SAM" id="Phobius"/>
    </source>
</evidence>
<evidence type="ECO:0000313" key="7">
    <source>
        <dbReference type="EMBL" id="KAF9961262.1"/>
    </source>
</evidence>
<keyword evidence="2 6" id="KW-0812">Transmembrane</keyword>
<dbReference type="EMBL" id="JAAAHY010000592">
    <property type="protein sequence ID" value="KAF9961262.1"/>
    <property type="molecule type" value="Genomic_DNA"/>
</dbReference>
<dbReference type="GO" id="GO:0007096">
    <property type="term" value="P:regulation of exit from mitosis"/>
    <property type="evidence" value="ECO:0007669"/>
    <property type="project" value="TreeGrafter"/>
</dbReference>
<dbReference type="PANTHER" id="PTHR28293:SF1">
    <property type="entry name" value="NUCLEAR RIM PROTEIN 1"/>
    <property type="match status" value="1"/>
</dbReference>
<dbReference type="AlphaFoldDB" id="A0A9P6M1M3"/>
<feature type="transmembrane region" description="Helical" evidence="6">
    <location>
        <begin position="89"/>
        <end position="117"/>
    </location>
</feature>
<feature type="compositionally biased region" description="Low complexity" evidence="5">
    <location>
        <begin position="333"/>
        <end position="345"/>
    </location>
</feature>
<sequence length="426" mass="48979">MEVNRRPRIVKRAPLWRRIISAPEDYLTKLENDIRALDWDMLQEGFSWPLALGLNLLLVSVKLGYWLDDPMANVPTVLKYDRSYSSPKALLPGFATLLASMQYILVAISIINALWLFRSKTNYKIMHRDINDRPPSSSVQMVDFQQDGSHWSYRFPGRLIYPYISPFIRGAKPQENRRQIWELSVWNPSILCRNLFCWYSPAQVLIMAGLNSENFHIFLPLSVMVAMQVYILVSVYQSYVKDKQIIFGEVCREYNTKFVYPKVFVRKFDKQVSTTGTDTGSDMGTDTIEPDRRRLQHQEEDGFGSMTARKPRAFRHLNVPASSSGATSGFSAYMSTSSSFSSPEADNNDEEEEEEEEEEDEEEEDEEEEEEDEDAESDDDEEVEEDISNHASEADSDSDVEYDEEGEVPAIPHPTNSLVFDDDDEV</sequence>
<evidence type="ECO:0000256" key="1">
    <source>
        <dbReference type="ARBA" id="ARBA00004127"/>
    </source>
</evidence>
<dbReference type="PANTHER" id="PTHR28293">
    <property type="entry name" value="NUCLEAR RIM PROTEIN 1"/>
    <property type="match status" value="1"/>
</dbReference>
<evidence type="ECO:0000313" key="8">
    <source>
        <dbReference type="Proteomes" id="UP000738359"/>
    </source>
</evidence>
<feature type="compositionally biased region" description="Acidic residues" evidence="5">
    <location>
        <begin position="346"/>
        <end position="386"/>
    </location>
</feature>
<feature type="region of interest" description="Disordered" evidence="5">
    <location>
        <begin position="274"/>
        <end position="310"/>
    </location>
</feature>
<gene>
    <name evidence="7" type="ORF">BGZ70_008333</name>
</gene>
<feature type="compositionally biased region" description="Basic and acidic residues" evidence="5">
    <location>
        <begin position="289"/>
        <end position="300"/>
    </location>
</feature>
<dbReference type="GO" id="GO:0043007">
    <property type="term" value="P:maintenance of rDNA"/>
    <property type="evidence" value="ECO:0007669"/>
    <property type="project" value="TreeGrafter"/>
</dbReference>
<name>A0A9P6M1M3_MORAP</name>
<feature type="compositionally biased region" description="Low complexity" evidence="5">
    <location>
        <begin position="274"/>
        <end position="287"/>
    </location>
</feature>
<comment type="subcellular location">
    <subcellularLocation>
        <location evidence="1">Endomembrane system</location>
        <topology evidence="1">Multi-pass membrane protein</topology>
    </subcellularLocation>
</comment>
<feature type="compositionally biased region" description="Acidic residues" evidence="5">
    <location>
        <begin position="394"/>
        <end position="407"/>
    </location>
</feature>
<evidence type="ECO:0000256" key="5">
    <source>
        <dbReference type="SAM" id="MobiDB-lite"/>
    </source>
</evidence>
<dbReference type="InterPro" id="IPR016024">
    <property type="entry name" value="ARM-type_fold"/>
</dbReference>
<feature type="region of interest" description="Disordered" evidence="5">
    <location>
        <begin position="333"/>
        <end position="426"/>
    </location>
</feature>
<keyword evidence="3 6" id="KW-1133">Transmembrane helix</keyword>
<dbReference type="Proteomes" id="UP000738359">
    <property type="component" value="Unassembled WGS sequence"/>
</dbReference>
<evidence type="ECO:0000256" key="4">
    <source>
        <dbReference type="ARBA" id="ARBA00023136"/>
    </source>
</evidence>